<name>A0AAN9LLC1_CANGL</name>
<dbReference type="AlphaFoldDB" id="A0AAN9LLC1"/>
<keyword evidence="3" id="KW-1185">Reference proteome</keyword>
<reference evidence="2 3" key="1">
    <citation type="submission" date="2024-01" db="EMBL/GenBank/DDBJ databases">
        <title>The genomes of 5 underutilized Papilionoideae crops provide insights into root nodulation and disease resistanc.</title>
        <authorList>
            <person name="Jiang F."/>
        </authorList>
    </citation>
    <scope>NUCLEOTIDE SEQUENCE [LARGE SCALE GENOMIC DNA]</scope>
    <source>
        <strain evidence="2">LVBAO_FW01</strain>
        <tissue evidence="2">Leaves</tissue>
    </source>
</reference>
<feature type="region of interest" description="Disordered" evidence="1">
    <location>
        <begin position="44"/>
        <end position="69"/>
    </location>
</feature>
<gene>
    <name evidence="2" type="ORF">VNO77_18727</name>
</gene>
<proteinExistence type="predicted"/>
<protein>
    <submittedName>
        <fullName evidence="2">Uncharacterized protein</fullName>
    </submittedName>
</protein>
<evidence type="ECO:0000256" key="1">
    <source>
        <dbReference type="SAM" id="MobiDB-lite"/>
    </source>
</evidence>
<accession>A0AAN9LLC1</accession>
<comment type="caution">
    <text evidence="2">The sequence shown here is derived from an EMBL/GenBank/DDBJ whole genome shotgun (WGS) entry which is preliminary data.</text>
</comment>
<evidence type="ECO:0000313" key="2">
    <source>
        <dbReference type="EMBL" id="KAK7338127.1"/>
    </source>
</evidence>
<dbReference type="EMBL" id="JAYMYQ010000004">
    <property type="protein sequence ID" value="KAK7338127.1"/>
    <property type="molecule type" value="Genomic_DNA"/>
</dbReference>
<evidence type="ECO:0000313" key="3">
    <source>
        <dbReference type="Proteomes" id="UP001367508"/>
    </source>
</evidence>
<organism evidence="2 3">
    <name type="scientific">Canavalia gladiata</name>
    <name type="common">Sword bean</name>
    <name type="synonym">Dolichos gladiatus</name>
    <dbReference type="NCBI Taxonomy" id="3824"/>
    <lineage>
        <taxon>Eukaryota</taxon>
        <taxon>Viridiplantae</taxon>
        <taxon>Streptophyta</taxon>
        <taxon>Embryophyta</taxon>
        <taxon>Tracheophyta</taxon>
        <taxon>Spermatophyta</taxon>
        <taxon>Magnoliopsida</taxon>
        <taxon>eudicotyledons</taxon>
        <taxon>Gunneridae</taxon>
        <taxon>Pentapetalae</taxon>
        <taxon>rosids</taxon>
        <taxon>fabids</taxon>
        <taxon>Fabales</taxon>
        <taxon>Fabaceae</taxon>
        <taxon>Papilionoideae</taxon>
        <taxon>50 kb inversion clade</taxon>
        <taxon>NPAAA clade</taxon>
        <taxon>indigoferoid/millettioid clade</taxon>
        <taxon>Phaseoleae</taxon>
        <taxon>Canavalia</taxon>
    </lineage>
</organism>
<sequence length="69" mass="8155">MAVFLVVRELWGQGMCNFVAKYIDRKIPSQSLSLVVFQKVLKKPQEQEQPTRLEHDDRAKEVEQDQRHC</sequence>
<dbReference type="Proteomes" id="UP001367508">
    <property type="component" value="Unassembled WGS sequence"/>
</dbReference>